<name>A0A1J1IEI8_9DIPT</name>
<sequence>MKLLWRFSRSSSNNNISLNDIGSDTYCTHGKLATNIYLPILKTNILKICGIKRRIKLKGGRAKGENNKSMRKCKFLGLCCGEKGSTSFMCISRDIILVVIDFGRSINSILKNIFINLIRKSLLDARLSHGVVEKKTFLLFACASESEFVVFSLFPFHLVKTR</sequence>
<evidence type="ECO:0000313" key="1">
    <source>
        <dbReference type="EMBL" id="CRK97414.1"/>
    </source>
</evidence>
<gene>
    <name evidence="1" type="ORF">CLUMA_CG010803</name>
</gene>
<protein>
    <submittedName>
        <fullName evidence="1">CLUMA_CG010803, isoform A</fullName>
    </submittedName>
</protein>
<accession>A0A1J1IEI8</accession>
<dbReference type="Proteomes" id="UP000183832">
    <property type="component" value="Unassembled WGS sequence"/>
</dbReference>
<proteinExistence type="predicted"/>
<dbReference type="EMBL" id="CVRI01000047">
    <property type="protein sequence ID" value="CRK97414.1"/>
    <property type="molecule type" value="Genomic_DNA"/>
</dbReference>
<keyword evidence="2" id="KW-1185">Reference proteome</keyword>
<reference evidence="1 2" key="1">
    <citation type="submission" date="2015-04" db="EMBL/GenBank/DDBJ databases">
        <authorList>
            <person name="Syromyatnikov M.Y."/>
            <person name="Popov V.N."/>
        </authorList>
    </citation>
    <scope>NUCLEOTIDE SEQUENCE [LARGE SCALE GENOMIC DNA]</scope>
</reference>
<organism evidence="1 2">
    <name type="scientific">Clunio marinus</name>
    <dbReference type="NCBI Taxonomy" id="568069"/>
    <lineage>
        <taxon>Eukaryota</taxon>
        <taxon>Metazoa</taxon>
        <taxon>Ecdysozoa</taxon>
        <taxon>Arthropoda</taxon>
        <taxon>Hexapoda</taxon>
        <taxon>Insecta</taxon>
        <taxon>Pterygota</taxon>
        <taxon>Neoptera</taxon>
        <taxon>Endopterygota</taxon>
        <taxon>Diptera</taxon>
        <taxon>Nematocera</taxon>
        <taxon>Chironomoidea</taxon>
        <taxon>Chironomidae</taxon>
        <taxon>Clunio</taxon>
    </lineage>
</organism>
<dbReference type="AlphaFoldDB" id="A0A1J1IEI8"/>
<evidence type="ECO:0000313" key="2">
    <source>
        <dbReference type="Proteomes" id="UP000183832"/>
    </source>
</evidence>